<dbReference type="Pfam" id="PF00899">
    <property type="entry name" value="ThiF"/>
    <property type="match status" value="1"/>
</dbReference>
<dbReference type="Gene3D" id="3.50.50.80">
    <property type="entry name" value="Ubiquitin-activating enzyme E1, inactive adenylation domain, subdomain 1"/>
    <property type="match status" value="1"/>
</dbReference>
<dbReference type="GO" id="GO:0009083">
    <property type="term" value="P:branched-chain amino acid catabolic process"/>
    <property type="evidence" value="ECO:0007669"/>
    <property type="project" value="InterPro"/>
</dbReference>
<sequence length="558" mass="64490">MTSNQTSMLSDEEAILYDRQIRLWGADAQLKLRQTRLLLINVNSLSIEVCKNLCLAGVASITVFDNTRVTTNDVEQNLTLTMSSTDINEYKSVCTCRVLQQLNPRVQLTAQSNMTIDQIDDKYIEQFDYVCLFNYYDFSTVSHLNKLCRGQQQIDENGKKQVHFFCAGTFGLYGFVFKDLGDVYEYLSENSVGSESLIKGEGGNESKKIYYMSESDEPSLTYDIDWPMLEKSRYIPLSVLSTFTVRSLLYPFTLVRTRLQVQVKSSIYKGTWHALTTTARYEGFRSLYKGFLVYNGQLIPGVIYITTFENIRSHANILTKNDYLRAAIGGSVASMVAQILACPIDIISQHMQLVGLTIPNKKPGTSSSVSDEKIKHRQIRRIHVPKEIRNSNYLIFKHICKTLLYENKSDNNSRFSLRGFYRGYFISTFLFSLTSAIWWPSYYFYQRKLLEIQAMFFNSFSLPLLLIQCMAGPLSSLTSSLLTNPLDVCRTRIQIERERRKVLQIMNELWQEERFRVFTKGLTARLSHSCVYSFFIIFGYETVKRISLKEEYQGQVRW</sequence>
<dbReference type="Proteomes" id="UP000663832">
    <property type="component" value="Unassembled WGS sequence"/>
</dbReference>
<dbReference type="EMBL" id="CAJNOM010000098">
    <property type="protein sequence ID" value="CAF1042770.1"/>
    <property type="molecule type" value="Genomic_DNA"/>
</dbReference>
<feature type="repeat" description="Solcar" evidence="7">
    <location>
        <begin position="233"/>
        <end position="314"/>
    </location>
</feature>
<evidence type="ECO:0000256" key="4">
    <source>
        <dbReference type="ARBA" id="ARBA00022692"/>
    </source>
</evidence>
<comment type="pathway">
    <text evidence="6">Protein modification.</text>
</comment>
<evidence type="ECO:0000259" key="10">
    <source>
        <dbReference type="Pfam" id="PF00899"/>
    </source>
</evidence>
<comment type="subcellular location">
    <subcellularLocation>
        <location evidence="1">Membrane</location>
        <topology evidence="1">Multi-pass membrane protein</topology>
    </subcellularLocation>
</comment>
<dbReference type="InterPro" id="IPR035985">
    <property type="entry name" value="Ubiquitin-activating_enz"/>
</dbReference>
<feature type="transmembrane region" description="Helical" evidence="9">
    <location>
        <begin position="424"/>
        <end position="444"/>
    </location>
</feature>
<dbReference type="PANTHER" id="PTHR46314">
    <property type="entry name" value="SOLUTE CARRIER FAMILY 25 MEMBER 44"/>
    <property type="match status" value="1"/>
</dbReference>
<dbReference type="Gene3D" id="1.50.40.10">
    <property type="entry name" value="Mitochondrial carrier domain"/>
    <property type="match status" value="2"/>
</dbReference>
<dbReference type="GO" id="GO:0016020">
    <property type="term" value="C:membrane"/>
    <property type="evidence" value="ECO:0007669"/>
    <property type="project" value="UniProtKB-SubCell"/>
</dbReference>
<evidence type="ECO:0000256" key="8">
    <source>
        <dbReference type="RuleBase" id="RU000488"/>
    </source>
</evidence>
<evidence type="ECO:0000256" key="2">
    <source>
        <dbReference type="ARBA" id="ARBA00005673"/>
    </source>
</evidence>
<gene>
    <name evidence="11" type="ORF">QVE165_LOCUS17166</name>
</gene>
<proteinExistence type="inferred from homology"/>
<evidence type="ECO:0000256" key="1">
    <source>
        <dbReference type="ARBA" id="ARBA00004141"/>
    </source>
</evidence>
<keyword evidence="8" id="KW-0813">Transport</keyword>
<dbReference type="AlphaFoldDB" id="A0A814JTB1"/>
<dbReference type="PROSITE" id="PS50920">
    <property type="entry name" value="SOLCAR"/>
    <property type="match status" value="2"/>
</dbReference>
<evidence type="ECO:0000256" key="6">
    <source>
        <dbReference type="ARBA" id="ARBA00043952"/>
    </source>
</evidence>
<keyword evidence="12" id="KW-1185">Reference proteome</keyword>
<dbReference type="GO" id="GO:0015658">
    <property type="term" value="F:branched-chain amino acid transmembrane transporter activity"/>
    <property type="evidence" value="ECO:0007669"/>
    <property type="project" value="InterPro"/>
</dbReference>
<evidence type="ECO:0000256" key="5">
    <source>
        <dbReference type="ARBA" id="ARBA00023136"/>
    </source>
</evidence>
<keyword evidence="5 7" id="KW-0472">Membrane</keyword>
<dbReference type="InterPro" id="IPR023395">
    <property type="entry name" value="MCP_dom_sf"/>
</dbReference>
<feature type="repeat" description="Solcar" evidence="7">
    <location>
        <begin position="463"/>
        <end position="546"/>
    </location>
</feature>
<name>A0A814JTB1_9BILA</name>
<dbReference type="InterPro" id="IPR000011">
    <property type="entry name" value="UBQ/SUMO-activ_enz_E1-like"/>
</dbReference>
<dbReference type="Gene3D" id="3.40.50.12550">
    <property type="entry name" value="Ubiquitin-activating enzyme E1, inactive adenylation domain, subdomain 2"/>
    <property type="match status" value="1"/>
</dbReference>
<comment type="similarity">
    <text evidence="3 8">Belongs to the mitochondrial carrier (TC 2.A.29) family.</text>
</comment>
<keyword evidence="9" id="KW-1133">Transmembrane helix</keyword>
<keyword evidence="4 7" id="KW-0812">Transmembrane</keyword>
<dbReference type="PRINTS" id="PR01849">
    <property type="entry name" value="UBIQUITINACT"/>
</dbReference>
<dbReference type="GO" id="GO:0008641">
    <property type="term" value="F:ubiquitin-like modifier activating enzyme activity"/>
    <property type="evidence" value="ECO:0007669"/>
    <property type="project" value="InterPro"/>
</dbReference>
<feature type="domain" description="THIF-type NAD/FAD binding fold" evidence="10">
    <location>
        <begin position="17"/>
        <end position="177"/>
    </location>
</feature>
<dbReference type="OrthoDB" id="250329at2759"/>
<dbReference type="InterPro" id="IPR042164">
    <property type="entry name" value="SLC25A44"/>
</dbReference>
<comment type="similarity">
    <text evidence="2">Belongs to the ubiquitin-activating E1 family.</text>
</comment>
<dbReference type="GO" id="GO:0005739">
    <property type="term" value="C:mitochondrion"/>
    <property type="evidence" value="ECO:0007669"/>
    <property type="project" value="InterPro"/>
</dbReference>
<evidence type="ECO:0000313" key="12">
    <source>
        <dbReference type="Proteomes" id="UP000663832"/>
    </source>
</evidence>
<evidence type="ECO:0000256" key="9">
    <source>
        <dbReference type="SAM" id="Phobius"/>
    </source>
</evidence>
<dbReference type="PANTHER" id="PTHR46314:SF2">
    <property type="entry name" value="SOLUTE CARRIER FAMILY 25 MEMBER 44"/>
    <property type="match status" value="1"/>
</dbReference>
<comment type="caution">
    <text evidence="11">The sequence shown here is derived from an EMBL/GenBank/DDBJ whole genome shotgun (WGS) entry which is preliminary data.</text>
</comment>
<evidence type="ECO:0000313" key="11">
    <source>
        <dbReference type="EMBL" id="CAF1042770.1"/>
    </source>
</evidence>
<dbReference type="InterPro" id="IPR042449">
    <property type="entry name" value="Ub-E1_IAD_1"/>
</dbReference>
<organism evidence="11 12">
    <name type="scientific">Adineta steineri</name>
    <dbReference type="NCBI Taxonomy" id="433720"/>
    <lineage>
        <taxon>Eukaryota</taxon>
        <taxon>Metazoa</taxon>
        <taxon>Spiralia</taxon>
        <taxon>Gnathifera</taxon>
        <taxon>Rotifera</taxon>
        <taxon>Eurotatoria</taxon>
        <taxon>Bdelloidea</taxon>
        <taxon>Adinetida</taxon>
        <taxon>Adinetidae</taxon>
        <taxon>Adineta</taxon>
    </lineage>
</organism>
<dbReference type="Pfam" id="PF00153">
    <property type="entry name" value="Mito_carr"/>
    <property type="match status" value="2"/>
</dbReference>
<dbReference type="InterPro" id="IPR018108">
    <property type="entry name" value="MCP_transmembrane"/>
</dbReference>
<accession>A0A814JTB1</accession>
<evidence type="ECO:0000256" key="7">
    <source>
        <dbReference type="PROSITE-ProRule" id="PRU00282"/>
    </source>
</evidence>
<protein>
    <recommendedName>
        <fullName evidence="10">THIF-type NAD/FAD binding fold domain-containing protein</fullName>
    </recommendedName>
</protein>
<dbReference type="SUPFAM" id="SSF69572">
    <property type="entry name" value="Activating enzymes of the ubiquitin-like proteins"/>
    <property type="match status" value="1"/>
</dbReference>
<dbReference type="InterPro" id="IPR000594">
    <property type="entry name" value="ThiF_NAD_FAD-bd"/>
</dbReference>
<reference evidence="11" key="1">
    <citation type="submission" date="2021-02" db="EMBL/GenBank/DDBJ databases">
        <authorList>
            <person name="Nowell W R."/>
        </authorList>
    </citation>
    <scope>NUCLEOTIDE SEQUENCE</scope>
</reference>
<dbReference type="SUPFAM" id="SSF103506">
    <property type="entry name" value="Mitochondrial carrier"/>
    <property type="match status" value="1"/>
</dbReference>
<evidence type="ECO:0000256" key="3">
    <source>
        <dbReference type="ARBA" id="ARBA00006375"/>
    </source>
</evidence>